<feature type="region of interest" description="Disordered" evidence="1">
    <location>
        <begin position="92"/>
        <end position="112"/>
    </location>
</feature>
<sequence>MKPIADGVDGGELMTTEELITVELNLITQRKRKELEKQRCLIKPRKQRVLLDTCCPNNPPRSFLSLVKRKRLVLSLDDSVFSLDEIDASSTLSAAQTRHSAQAPEALPALTD</sequence>
<dbReference type="AlphaFoldDB" id="A0A816LDI1"/>
<proteinExistence type="predicted"/>
<protein>
    <submittedName>
        <fullName evidence="2">(rape) hypothetical protein</fullName>
    </submittedName>
</protein>
<evidence type="ECO:0000313" key="2">
    <source>
        <dbReference type="EMBL" id="CAF1933209.1"/>
    </source>
</evidence>
<accession>A0A816LDI1</accession>
<evidence type="ECO:0000256" key="1">
    <source>
        <dbReference type="SAM" id="MobiDB-lite"/>
    </source>
</evidence>
<reference evidence="2" key="1">
    <citation type="submission" date="2021-01" db="EMBL/GenBank/DDBJ databases">
        <authorList>
            <consortium name="Genoscope - CEA"/>
            <person name="William W."/>
        </authorList>
    </citation>
    <scope>NUCLEOTIDE SEQUENCE</scope>
</reference>
<dbReference type="Proteomes" id="UP001295469">
    <property type="component" value="Chromosome C05"/>
</dbReference>
<name>A0A816LDI1_BRANA</name>
<gene>
    <name evidence="2" type="ORF">DARMORV10_C05P47470.1</name>
</gene>
<dbReference type="EMBL" id="HG994369">
    <property type="protein sequence ID" value="CAF1933209.1"/>
    <property type="molecule type" value="Genomic_DNA"/>
</dbReference>
<organism evidence="2">
    <name type="scientific">Brassica napus</name>
    <name type="common">Rape</name>
    <dbReference type="NCBI Taxonomy" id="3708"/>
    <lineage>
        <taxon>Eukaryota</taxon>
        <taxon>Viridiplantae</taxon>
        <taxon>Streptophyta</taxon>
        <taxon>Embryophyta</taxon>
        <taxon>Tracheophyta</taxon>
        <taxon>Spermatophyta</taxon>
        <taxon>Magnoliopsida</taxon>
        <taxon>eudicotyledons</taxon>
        <taxon>Gunneridae</taxon>
        <taxon>Pentapetalae</taxon>
        <taxon>rosids</taxon>
        <taxon>malvids</taxon>
        <taxon>Brassicales</taxon>
        <taxon>Brassicaceae</taxon>
        <taxon>Brassiceae</taxon>
        <taxon>Brassica</taxon>
    </lineage>
</organism>